<sequence>MDQWHLSSTHNHRLARCFNIV</sequence>
<organism evidence="1">
    <name type="scientific">Arundo donax</name>
    <name type="common">Giant reed</name>
    <name type="synonym">Donax arundinaceus</name>
    <dbReference type="NCBI Taxonomy" id="35708"/>
    <lineage>
        <taxon>Eukaryota</taxon>
        <taxon>Viridiplantae</taxon>
        <taxon>Streptophyta</taxon>
        <taxon>Embryophyta</taxon>
        <taxon>Tracheophyta</taxon>
        <taxon>Spermatophyta</taxon>
        <taxon>Magnoliopsida</taxon>
        <taxon>Liliopsida</taxon>
        <taxon>Poales</taxon>
        <taxon>Poaceae</taxon>
        <taxon>PACMAD clade</taxon>
        <taxon>Arundinoideae</taxon>
        <taxon>Arundineae</taxon>
        <taxon>Arundo</taxon>
    </lineage>
</organism>
<evidence type="ECO:0000313" key="1">
    <source>
        <dbReference type="EMBL" id="JAE35944.1"/>
    </source>
</evidence>
<reference evidence="1" key="2">
    <citation type="journal article" date="2015" name="Data Brief">
        <title>Shoot transcriptome of the giant reed, Arundo donax.</title>
        <authorList>
            <person name="Barrero R.A."/>
            <person name="Guerrero F.D."/>
            <person name="Moolhuijzen P."/>
            <person name="Goolsby J.A."/>
            <person name="Tidwell J."/>
            <person name="Bellgard S.E."/>
            <person name="Bellgard M.I."/>
        </authorList>
    </citation>
    <scope>NUCLEOTIDE SEQUENCE</scope>
    <source>
        <tissue evidence="1">Shoot tissue taken approximately 20 cm above the soil surface</tissue>
    </source>
</reference>
<dbReference type="AlphaFoldDB" id="A0A0A9HJE4"/>
<name>A0A0A9HJE4_ARUDO</name>
<proteinExistence type="predicted"/>
<dbReference type="EMBL" id="GBRH01161952">
    <property type="protein sequence ID" value="JAE35944.1"/>
    <property type="molecule type" value="Transcribed_RNA"/>
</dbReference>
<accession>A0A0A9HJE4</accession>
<protein>
    <submittedName>
        <fullName evidence="1">Uncharacterized protein</fullName>
    </submittedName>
</protein>
<reference evidence="1" key="1">
    <citation type="submission" date="2014-09" db="EMBL/GenBank/DDBJ databases">
        <authorList>
            <person name="Magalhaes I.L.F."/>
            <person name="Oliveira U."/>
            <person name="Santos F.R."/>
            <person name="Vidigal T.H.D.A."/>
            <person name="Brescovit A.D."/>
            <person name="Santos A.J."/>
        </authorList>
    </citation>
    <scope>NUCLEOTIDE SEQUENCE</scope>
    <source>
        <tissue evidence="1">Shoot tissue taken approximately 20 cm above the soil surface</tissue>
    </source>
</reference>